<dbReference type="Proteomes" id="UP000218765">
    <property type="component" value="Chromosome"/>
</dbReference>
<dbReference type="GO" id="GO:0030313">
    <property type="term" value="C:cell envelope"/>
    <property type="evidence" value="ECO:0007669"/>
    <property type="project" value="TreeGrafter"/>
</dbReference>
<dbReference type="GO" id="GO:0015679">
    <property type="term" value="P:plasma membrane copper ion transport"/>
    <property type="evidence" value="ECO:0007669"/>
    <property type="project" value="TreeGrafter"/>
</dbReference>
<keyword evidence="2" id="KW-0732">Signal</keyword>
<sequence>MRIEALIFAVALTLPGLVQAHSDATGFAEQDEHEHADQPAAPGAIEVDSSLIRVAEVERRELQDRRAGIGTVVTPANSTHDINSFISGQVIEIHVRPGSRVSEGDPIALIQSPEFVLTQKAYVALLGNDEKLAILEGEGRLGNYMEDARENLRWWGLTEEEIFALEQTGIPLEGIAVRAPSDGLITEILVQPGELLNAGDRNMANFVVMGQALARIVPDARSLWLETLIFPDAAAGVRPGDARLQVQLPDGSLIEEAVEAVSPSLDPQRQLVRLMTRLETRTGLFPGQPLQVELLVPRWEETWLPRAALMRQGFESVVFVELEPGRYERRSVEPGPAVGDWVPVDGLETGARVVTHGKMALEGAYRLQRAGVPADDHHH</sequence>
<dbReference type="AlphaFoldDB" id="A0A1Z4VMU5"/>
<evidence type="ECO:0000256" key="1">
    <source>
        <dbReference type="ARBA" id="ARBA00022448"/>
    </source>
</evidence>
<feature type="chain" id="PRO_5011966929" description="CzcB-like barrel-sandwich hybrid domain-containing protein" evidence="2">
    <location>
        <begin position="21"/>
        <end position="379"/>
    </location>
</feature>
<dbReference type="GO" id="GO:0060003">
    <property type="term" value="P:copper ion export"/>
    <property type="evidence" value="ECO:0007669"/>
    <property type="project" value="TreeGrafter"/>
</dbReference>
<organism evidence="4 5">
    <name type="scientific">Thiohalobacter thiocyanaticus</name>
    <dbReference type="NCBI Taxonomy" id="585455"/>
    <lineage>
        <taxon>Bacteria</taxon>
        <taxon>Pseudomonadati</taxon>
        <taxon>Pseudomonadota</taxon>
        <taxon>Gammaproteobacteria</taxon>
        <taxon>Thiohalobacterales</taxon>
        <taxon>Thiohalobacteraceae</taxon>
        <taxon>Thiohalobacter</taxon>
    </lineage>
</organism>
<name>A0A1Z4VMU5_9GAMM</name>
<keyword evidence="1" id="KW-0813">Transport</keyword>
<evidence type="ECO:0000313" key="5">
    <source>
        <dbReference type="Proteomes" id="UP000218765"/>
    </source>
</evidence>
<dbReference type="Gene3D" id="2.40.420.20">
    <property type="match status" value="1"/>
</dbReference>
<feature type="domain" description="CzcB-like barrel-sandwich hybrid" evidence="3">
    <location>
        <begin position="81"/>
        <end position="198"/>
    </location>
</feature>
<protein>
    <recommendedName>
        <fullName evidence="3">CzcB-like barrel-sandwich hybrid domain-containing protein</fullName>
    </recommendedName>
</protein>
<dbReference type="Pfam" id="PF25973">
    <property type="entry name" value="BSH_CzcB"/>
    <property type="match status" value="1"/>
</dbReference>
<dbReference type="RefSeq" id="WP_096364458.1">
    <property type="nucleotide sequence ID" value="NZ_AP018052.1"/>
</dbReference>
<dbReference type="EMBL" id="AP018052">
    <property type="protein sequence ID" value="BAZ92940.1"/>
    <property type="molecule type" value="Genomic_DNA"/>
</dbReference>
<dbReference type="KEGG" id="ttc:FOKN1_0536"/>
<proteinExistence type="predicted"/>
<dbReference type="InterPro" id="IPR051909">
    <property type="entry name" value="MFP_Cation_Efflux"/>
</dbReference>
<dbReference type="PANTHER" id="PTHR30097:SF4">
    <property type="entry name" value="SLR6042 PROTEIN"/>
    <property type="match status" value="1"/>
</dbReference>
<dbReference type="OrthoDB" id="9806939at2"/>
<feature type="signal peptide" evidence="2">
    <location>
        <begin position="1"/>
        <end position="20"/>
    </location>
</feature>
<evidence type="ECO:0000313" key="4">
    <source>
        <dbReference type="EMBL" id="BAZ92940.1"/>
    </source>
</evidence>
<accession>A0A1Z4VMU5</accession>
<gene>
    <name evidence="4" type="ORF">FOKN1_0536</name>
</gene>
<evidence type="ECO:0000256" key="2">
    <source>
        <dbReference type="SAM" id="SignalP"/>
    </source>
</evidence>
<keyword evidence="5" id="KW-1185">Reference proteome</keyword>
<dbReference type="PANTHER" id="PTHR30097">
    <property type="entry name" value="CATION EFFLUX SYSTEM PROTEIN CUSB"/>
    <property type="match status" value="1"/>
</dbReference>
<reference evidence="4 5" key="1">
    <citation type="submission" date="2017-05" db="EMBL/GenBank/DDBJ databases">
        <title>Thiocyanate degradation by Thiohalobacter thiocyanaticus FOKN1.</title>
        <authorList>
            <person name="Oshiki M."/>
            <person name="Fukushima T."/>
            <person name="Kawano S."/>
            <person name="Nakagawa J."/>
        </authorList>
    </citation>
    <scope>NUCLEOTIDE SEQUENCE [LARGE SCALE GENOMIC DNA]</scope>
    <source>
        <strain evidence="4 5">FOKN1</strain>
    </source>
</reference>
<evidence type="ECO:0000259" key="3">
    <source>
        <dbReference type="Pfam" id="PF25973"/>
    </source>
</evidence>
<dbReference type="Gene3D" id="2.40.50.100">
    <property type="match status" value="1"/>
</dbReference>
<dbReference type="InterPro" id="IPR058647">
    <property type="entry name" value="BSH_CzcB-like"/>
</dbReference>
<dbReference type="SUPFAM" id="SSF111369">
    <property type="entry name" value="HlyD-like secretion proteins"/>
    <property type="match status" value="1"/>
</dbReference>